<evidence type="ECO:0000256" key="1">
    <source>
        <dbReference type="PROSITE-ProRule" id="PRU00235"/>
    </source>
</evidence>
<dbReference type="PROSITE" id="PS50012">
    <property type="entry name" value="RCC1_3"/>
    <property type="match status" value="2"/>
</dbReference>
<name>K5VFM3_PHACS</name>
<dbReference type="PRINTS" id="PR00633">
    <property type="entry name" value="RCCNDNSATION"/>
</dbReference>
<dbReference type="STRING" id="650164.K5VFM3"/>
<feature type="repeat" description="RCC1" evidence="1">
    <location>
        <begin position="76"/>
        <end position="133"/>
    </location>
</feature>
<dbReference type="PANTHER" id="PTHR45982:SF3">
    <property type="entry name" value="F-BOX PROTEIN POF9"/>
    <property type="match status" value="1"/>
</dbReference>
<protein>
    <recommendedName>
        <fullName evidence="5">F-box domain-containing protein</fullName>
    </recommendedName>
</protein>
<dbReference type="GO" id="GO:0005737">
    <property type="term" value="C:cytoplasm"/>
    <property type="evidence" value="ECO:0007669"/>
    <property type="project" value="TreeGrafter"/>
</dbReference>
<sequence length="611" mass="67827">MPTITDVPLEIFLDNLFPLLPVPDLLSLEATNRFFYQLTSDETFWKRKIQKDYNFPDSDTARTTGWKFIYKRLSNPKIYVWGEHSRGRLGISGRDLPNPLYDGIPFPMRLRIPWVRIVNLVAGGMSFHAIDAQGHVYVWGALDGTSFALRTDGFSDPSKVAESPMRLELPCAIRQISCARLHSAALDTDAQVWTFTSWGRPFKLQTALLDRSSRDTTPVQVECGWGFTSILTQGGDVLVNWPSRGRMLEEIHRIDQELNQAGDVTQAKPSPERPGIIPCHVWDMGNIEPYRLPAIPAGLPRLAGTGLPTDVLDGETRLVKIAGMDNFLVGLTNKGHVLKYDRLESEESYQRGHWEYLPSFSELEKVSQHPVFAEGQLKPPSTMHITQISAHFKTFTAYSTGPESVVLMCRMQTTDEEGPISQQRLEPTIIPSLQYRGVISVILGDYHYGALTEAGKLLTWGAFSKGALGLGDPVDIEPGQPGGFSTREQRLAMTNAPGHMLATPPDVRDPTEVRFDHKRKNKGKETYVFAAAAAGWHMGALVIDLESDDEDEEQDSSQAIPGAFPDDTTPPQHDRWQGPPILPIRGHRGVLPFRIGFAGRGIGRGGAGRGQ</sequence>
<dbReference type="EMBL" id="JH930479">
    <property type="protein sequence ID" value="EKM49963.1"/>
    <property type="molecule type" value="Genomic_DNA"/>
</dbReference>
<proteinExistence type="predicted"/>
<accession>K5VFM3</accession>
<gene>
    <name evidence="3" type="ORF">PHACADRAFT_264421</name>
</gene>
<dbReference type="Gene3D" id="2.130.10.30">
    <property type="entry name" value="Regulator of chromosome condensation 1/beta-lactamase-inhibitor protein II"/>
    <property type="match status" value="2"/>
</dbReference>
<dbReference type="GO" id="GO:0005085">
    <property type="term" value="F:guanyl-nucleotide exchange factor activity"/>
    <property type="evidence" value="ECO:0007669"/>
    <property type="project" value="TreeGrafter"/>
</dbReference>
<evidence type="ECO:0000256" key="2">
    <source>
        <dbReference type="SAM" id="MobiDB-lite"/>
    </source>
</evidence>
<dbReference type="InterPro" id="IPR009091">
    <property type="entry name" value="RCC1/BLIP-II"/>
</dbReference>
<dbReference type="SUPFAM" id="SSF50985">
    <property type="entry name" value="RCC1/BLIP-II"/>
    <property type="match status" value="1"/>
</dbReference>
<feature type="repeat" description="RCC1" evidence="1">
    <location>
        <begin position="134"/>
        <end position="189"/>
    </location>
</feature>
<dbReference type="HOGENOM" id="CLU_017519_1_0_1"/>
<dbReference type="InterPro" id="IPR000408">
    <property type="entry name" value="Reg_chr_condens"/>
</dbReference>
<dbReference type="GeneID" id="18918810"/>
<evidence type="ECO:0000313" key="4">
    <source>
        <dbReference type="Proteomes" id="UP000008370"/>
    </source>
</evidence>
<dbReference type="InParanoid" id="K5VFM3"/>
<dbReference type="PANTHER" id="PTHR45982">
    <property type="entry name" value="REGULATOR OF CHROMOSOME CONDENSATION"/>
    <property type="match status" value="1"/>
</dbReference>
<organism evidence="3 4">
    <name type="scientific">Phanerochaete carnosa (strain HHB-10118-sp)</name>
    <name type="common">White-rot fungus</name>
    <name type="synonym">Peniophora carnosa</name>
    <dbReference type="NCBI Taxonomy" id="650164"/>
    <lineage>
        <taxon>Eukaryota</taxon>
        <taxon>Fungi</taxon>
        <taxon>Dikarya</taxon>
        <taxon>Basidiomycota</taxon>
        <taxon>Agaricomycotina</taxon>
        <taxon>Agaricomycetes</taxon>
        <taxon>Polyporales</taxon>
        <taxon>Phanerochaetaceae</taxon>
        <taxon>Phanerochaete</taxon>
    </lineage>
</organism>
<dbReference type="AlphaFoldDB" id="K5VFM3"/>
<dbReference type="RefSeq" id="XP_007401161.1">
    <property type="nucleotide sequence ID" value="XM_007401099.1"/>
</dbReference>
<dbReference type="InterPro" id="IPR051553">
    <property type="entry name" value="Ran_GTPase-activating"/>
</dbReference>
<dbReference type="OrthoDB" id="61110at2759"/>
<evidence type="ECO:0008006" key="5">
    <source>
        <dbReference type="Google" id="ProtNLM"/>
    </source>
</evidence>
<reference evidence="3 4" key="1">
    <citation type="journal article" date="2012" name="BMC Genomics">
        <title>Comparative genomics of the white-rot fungi, Phanerochaete carnosa and P. chrysosporium, to elucidate the genetic basis of the distinct wood types they colonize.</title>
        <authorList>
            <person name="Suzuki H."/>
            <person name="MacDonald J."/>
            <person name="Syed K."/>
            <person name="Salamov A."/>
            <person name="Hori C."/>
            <person name="Aerts A."/>
            <person name="Henrissat B."/>
            <person name="Wiebenga A."/>
            <person name="vanKuyk P.A."/>
            <person name="Barry K."/>
            <person name="Lindquist E."/>
            <person name="LaButti K."/>
            <person name="Lapidus A."/>
            <person name="Lucas S."/>
            <person name="Coutinho P."/>
            <person name="Gong Y."/>
            <person name="Samejima M."/>
            <person name="Mahadevan R."/>
            <person name="Abou-Zaid M."/>
            <person name="de Vries R.P."/>
            <person name="Igarashi K."/>
            <person name="Yadav J.S."/>
            <person name="Grigoriev I.V."/>
            <person name="Master E.R."/>
        </authorList>
    </citation>
    <scope>NUCLEOTIDE SEQUENCE [LARGE SCALE GENOMIC DNA]</scope>
    <source>
        <strain evidence="3 4">HHB-10118-sp</strain>
    </source>
</reference>
<keyword evidence="4" id="KW-1185">Reference proteome</keyword>
<evidence type="ECO:0000313" key="3">
    <source>
        <dbReference type="EMBL" id="EKM49963.1"/>
    </source>
</evidence>
<feature type="region of interest" description="Disordered" evidence="2">
    <location>
        <begin position="547"/>
        <end position="583"/>
    </location>
</feature>
<dbReference type="KEGG" id="pco:PHACADRAFT_264421"/>
<dbReference type="Proteomes" id="UP000008370">
    <property type="component" value="Unassembled WGS sequence"/>
</dbReference>